<evidence type="ECO:0000313" key="13">
    <source>
        <dbReference type="EMBL" id="SDL53146.1"/>
    </source>
</evidence>
<feature type="domain" description="PDZ" evidence="12">
    <location>
        <begin position="102"/>
        <end position="176"/>
    </location>
</feature>
<dbReference type="InterPro" id="IPR041489">
    <property type="entry name" value="PDZ_6"/>
</dbReference>
<keyword evidence="10 11" id="KW-0472">Membrane</keyword>
<keyword evidence="14" id="KW-1185">Reference proteome</keyword>
<dbReference type="Gene3D" id="2.30.42.10">
    <property type="match status" value="1"/>
</dbReference>
<feature type="transmembrane region" description="Helical" evidence="11">
    <location>
        <begin position="223"/>
        <end position="252"/>
    </location>
</feature>
<feature type="transmembrane region" description="Helical" evidence="11">
    <location>
        <begin position="264"/>
        <end position="283"/>
    </location>
</feature>
<feature type="transmembrane region" description="Helical" evidence="11">
    <location>
        <begin position="90"/>
        <end position="111"/>
    </location>
</feature>
<dbReference type="GO" id="GO:0046872">
    <property type="term" value="F:metal ion binding"/>
    <property type="evidence" value="ECO:0007669"/>
    <property type="project" value="UniProtKB-KW"/>
</dbReference>
<evidence type="ECO:0000256" key="10">
    <source>
        <dbReference type="ARBA" id="ARBA00023136"/>
    </source>
</evidence>
<dbReference type="Pfam" id="PF02163">
    <property type="entry name" value="Peptidase_M50"/>
    <property type="match status" value="1"/>
</dbReference>
<dbReference type="AlphaFoldDB" id="A0A1G9KU27"/>
<dbReference type="Pfam" id="PF17820">
    <property type="entry name" value="PDZ_6"/>
    <property type="match status" value="1"/>
</dbReference>
<protein>
    <recommendedName>
        <fullName evidence="11">Zinc metalloprotease</fullName>
        <ecNumber evidence="11">3.4.24.-</ecNumber>
    </recommendedName>
</protein>
<keyword evidence="4 13" id="KW-0645">Protease</keyword>
<dbReference type="SUPFAM" id="SSF50156">
    <property type="entry name" value="PDZ domain-like"/>
    <property type="match status" value="1"/>
</dbReference>
<dbReference type="InterPro" id="IPR004387">
    <property type="entry name" value="Pept_M50_Zn"/>
</dbReference>
<keyword evidence="8 11" id="KW-1133">Transmembrane helix</keyword>
<comment type="subcellular location">
    <subcellularLocation>
        <location evidence="2">Membrane</location>
        <topology evidence="2">Multi-pass membrane protein</topology>
    </subcellularLocation>
</comment>
<evidence type="ECO:0000256" key="3">
    <source>
        <dbReference type="ARBA" id="ARBA00007931"/>
    </source>
</evidence>
<feature type="transmembrane region" description="Helical" evidence="11">
    <location>
        <begin position="311"/>
        <end position="330"/>
    </location>
</feature>
<sequence length="337" mass="36457">MTIIAAIILFGVLIFIHELGHFLFAKKAGVTIHEFSIGMGPKLFSVERGGTKYSVRLLPLGGYVSMEGEDEESKDPNSFGKKTILQRASILIAGPFFNIILAILLLVPVYMSLGIPSNENVLGKVIENTPAYEVGLKANDKVIEINGQKITTWEDIVENIHKSDGDEINLKVSRDNDTKDIKIKPQKNEQGKYVIGIAPIYEKNILTSVKYAFVSTVDMSKQMFMFVGQLITGTVPGGAGNAVAGPIGVIGIVSNAARVGIVNLLHIAAVISLNLGILNLLPIPALDGGRLLFLGIEAIRGGKKLDPNKEATINLIGFALLMALMIFVTFKDITRLF</sequence>
<feature type="transmembrane region" description="Helical" evidence="11">
    <location>
        <begin position="6"/>
        <end position="25"/>
    </location>
</feature>
<keyword evidence="5 11" id="KW-0812">Transmembrane</keyword>
<evidence type="ECO:0000256" key="11">
    <source>
        <dbReference type="RuleBase" id="RU362031"/>
    </source>
</evidence>
<evidence type="ECO:0000256" key="7">
    <source>
        <dbReference type="ARBA" id="ARBA00022833"/>
    </source>
</evidence>
<name>A0A1G9KU27_9FIRM</name>
<accession>A0A1G9KU27</accession>
<evidence type="ECO:0000256" key="9">
    <source>
        <dbReference type="ARBA" id="ARBA00023049"/>
    </source>
</evidence>
<keyword evidence="9 11" id="KW-0482">Metalloprotease</keyword>
<dbReference type="EMBL" id="FNGW01000002">
    <property type="protein sequence ID" value="SDL53146.1"/>
    <property type="molecule type" value="Genomic_DNA"/>
</dbReference>
<evidence type="ECO:0000256" key="2">
    <source>
        <dbReference type="ARBA" id="ARBA00004141"/>
    </source>
</evidence>
<dbReference type="PANTHER" id="PTHR42837:SF2">
    <property type="entry name" value="MEMBRANE METALLOPROTEASE ARASP2, CHLOROPLASTIC-RELATED"/>
    <property type="match status" value="1"/>
</dbReference>
<evidence type="ECO:0000256" key="4">
    <source>
        <dbReference type="ARBA" id="ARBA00022670"/>
    </source>
</evidence>
<dbReference type="NCBIfam" id="TIGR00054">
    <property type="entry name" value="RIP metalloprotease RseP"/>
    <property type="match status" value="1"/>
</dbReference>
<evidence type="ECO:0000256" key="1">
    <source>
        <dbReference type="ARBA" id="ARBA00001947"/>
    </source>
</evidence>
<evidence type="ECO:0000313" key="14">
    <source>
        <dbReference type="Proteomes" id="UP000199068"/>
    </source>
</evidence>
<dbReference type="CDD" id="cd23081">
    <property type="entry name" value="cpPDZ_EcRseP-like"/>
    <property type="match status" value="1"/>
</dbReference>
<dbReference type="PROSITE" id="PS50106">
    <property type="entry name" value="PDZ"/>
    <property type="match status" value="1"/>
</dbReference>
<evidence type="ECO:0000256" key="5">
    <source>
        <dbReference type="ARBA" id="ARBA00022692"/>
    </source>
</evidence>
<reference evidence="13 14" key="1">
    <citation type="submission" date="2016-10" db="EMBL/GenBank/DDBJ databases">
        <authorList>
            <person name="de Groot N.N."/>
        </authorList>
    </citation>
    <scope>NUCLEOTIDE SEQUENCE [LARGE SCALE GENOMIC DNA]</scope>
    <source>
        <strain evidence="13 14">DSM 797</strain>
    </source>
</reference>
<evidence type="ECO:0000259" key="12">
    <source>
        <dbReference type="PROSITE" id="PS50106"/>
    </source>
</evidence>
<dbReference type="SMART" id="SM00228">
    <property type="entry name" value="PDZ"/>
    <property type="match status" value="1"/>
</dbReference>
<dbReference type="EC" id="3.4.24.-" evidence="11"/>
<evidence type="ECO:0000256" key="6">
    <source>
        <dbReference type="ARBA" id="ARBA00022801"/>
    </source>
</evidence>
<gene>
    <name evidence="13" type="ORF">SAMN04515677_102268</name>
</gene>
<keyword evidence="11" id="KW-0479">Metal-binding</keyword>
<dbReference type="RefSeq" id="WP_092724238.1">
    <property type="nucleotide sequence ID" value="NZ_FNGW01000002.1"/>
</dbReference>
<proteinExistence type="inferred from homology"/>
<evidence type="ECO:0000256" key="8">
    <source>
        <dbReference type="ARBA" id="ARBA00022989"/>
    </source>
</evidence>
<keyword evidence="7 11" id="KW-0862">Zinc</keyword>
<dbReference type="CDD" id="cd06163">
    <property type="entry name" value="S2P-M50_PDZ_RseP-like"/>
    <property type="match status" value="1"/>
</dbReference>
<dbReference type="GO" id="GO:0016020">
    <property type="term" value="C:membrane"/>
    <property type="evidence" value="ECO:0007669"/>
    <property type="project" value="UniProtKB-SubCell"/>
</dbReference>
<comment type="cofactor">
    <cofactor evidence="1 11">
        <name>Zn(2+)</name>
        <dbReference type="ChEBI" id="CHEBI:29105"/>
    </cofactor>
</comment>
<dbReference type="InterPro" id="IPR008915">
    <property type="entry name" value="Peptidase_M50"/>
</dbReference>
<comment type="similarity">
    <text evidence="3 11">Belongs to the peptidase M50B family.</text>
</comment>
<keyword evidence="6 11" id="KW-0378">Hydrolase</keyword>
<dbReference type="Proteomes" id="UP000199068">
    <property type="component" value="Unassembled WGS sequence"/>
</dbReference>
<organism evidence="13 14">
    <name type="scientific">Romboutsia lituseburensis DSM 797</name>
    <dbReference type="NCBI Taxonomy" id="1121325"/>
    <lineage>
        <taxon>Bacteria</taxon>
        <taxon>Bacillati</taxon>
        <taxon>Bacillota</taxon>
        <taxon>Clostridia</taxon>
        <taxon>Peptostreptococcales</taxon>
        <taxon>Peptostreptococcaceae</taxon>
        <taxon>Romboutsia</taxon>
    </lineage>
</organism>
<dbReference type="InterPro" id="IPR001478">
    <property type="entry name" value="PDZ"/>
</dbReference>
<dbReference type="GO" id="GO:0006508">
    <property type="term" value="P:proteolysis"/>
    <property type="evidence" value="ECO:0007669"/>
    <property type="project" value="UniProtKB-KW"/>
</dbReference>
<dbReference type="GO" id="GO:0004222">
    <property type="term" value="F:metalloendopeptidase activity"/>
    <property type="evidence" value="ECO:0007669"/>
    <property type="project" value="InterPro"/>
</dbReference>
<dbReference type="PANTHER" id="PTHR42837">
    <property type="entry name" value="REGULATOR OF SIGMA-E PROTEASE RSEP"/>
    <property type="match status" value="1"/>
</dbReference>
<dbReference type="STRING" id="1121325.SAMN04515677_102268"/>
<dbReference type="InterPro" id="IPR036034">
    <property type="entry name" value="PDZ_sf"/>
</dbReference>